<reference evidence="2 3" key="2">
    <citation type="submission" date="2018-11" db="EMBL/GenBank/DDBJ databases">
        <authorList>
            <consortium name="Pathogen Informatics"/>
        </authorList>
    </citation>
    <scope>NUCLEOTIDE SEQUENCE [LARGE SCALE GENOMIC DNA]</scope>
</reference>
<proteinExistence type="predicted"/>
<protein>
    <submittedName>
        <fullName evidence="2 4">Uncharacterized protein</fullName>
    </submittedName>
</protein>
<dbReference type="EMBL" id="UZAD01006854">
    <property type="protein sequence ID" value="VDN88030.1"/>
    <property type="molecule type" value="Genomic_DNA"/>
</dbReference>
<evidence type="ECO:0000313" key="3">
    <source>
        <dbReference type="Proteomes" id="UP000278627"/>
    </source>
</evidence>
<dbReference type="AlphaFoldDB" id="A0A0N4TF91"/>
<sequence length="121" mass="13529">MNSFDTSITEDGTDSTAETPNSRKISSTWPTLRTVINAHDITSLTTSKDPITDTASGSTRRATLSRGRLRKIAVQVTRAIRRKRRESLAIRRETRATGVVAAILSKSLPFLFHNKIIFDNW</sequence>
<gene>
    <name evidence="2" type="ORF">BPAG_LOCUS6844</name>
</gene>
<evidence type="ECO:0000313" key="2">
    <source>
        <dbReference type="EMBL" id="VDN88030.1"/>
    </source>
</evidence>
<accession>A0A0N4TF91</accession>
<keyword evidence="3" id="KW-1185">Reference proteome</keyword>
<organism evidence="4">
    <name type="scientific">Brugia pahangi</name>
    <name type="common">Filarial nematode worm</name>
    <dbReference type="NCBI Taxonomy" id="6280"/>
    <lineage>
        <taxon>Eukaryota</taxon>
        <taxon>Metazoa</taxon>
        <taxon>Ecdysozoa</taxon>
        <taxon>Nematoda</taxon>
        <taxon>Chromadorea</taxon>
        <taxon>Rhabditida</taxon>
        <taxon>Spirurina</taxon>
        <taxon>Spiruromorpha</taxon>
        <taxon>Filarioidea</taxon>
        <taxon>Onchocercidae</taxon>
        <taxon>Brugia</taxon>
    </lineage>
</organism>
<dbReference type="Proteomes" id="UP000278627">
    <property type="component" value="Unassembled WGS sequence"/>
</dbReference>
<dbReference type="STRING" id="6280.A0A0N4TF91"/>
<evidence type="ECO:0000313" key="4">
    <source>
        <dbReference type="WBParaSite" id="BPAG_0000687901-mRNA-1"/>
    </source>
</evidence>
<reference evidence="4" key="1">
    <citation type="submission" date="2017-02" db="UniProtKB">
        <authorList>
            <consortium name="WormBaseParasite"/>
        </authorList>
    </citation>
    <scope>IDENTIFICATION</scope>
</reference>
<name>A0A0N4TF91_BRUPA</name>
<feature type="region of interest" description="Disordered" evidence="1">
    <location>
        <begin position="1"/>
        <end position="28"/>
    </location>
</feature>
<evidence type="ECO:0000256" key="1">
    <source>
        <dbReference type="SAM" id="MobiDB-lite"/>
    </source>
</evidence>
<dbReference type="WBParaSite" id="BPAG_0000687901-mRNA-1">
    <property type="protein sequence ID" value="BPAG_0000687901-mRNA-1"/>
    <property type="gene ID" value="BPAG_0000687901"/>
</dbReference>